<dbReference type="GO" id="GO:0020037">
    <property type="term" value="F:heme binding"/>
    <property type="evidence" value="ECO:0007669"/>
    <property type="project" value="InterPro"/>
</dbReference>
<feature type="signal peptide" evidence="1">
    <location>
        <begin position="1"/>
        <end position="17"/>
    </location>
</feature>
<dbReference type="AlphaFoldDB" id="A0A538S869"/>
<feature type="chain" id="PRO_5022172404" description="Cytochrome c" evidence="1">
    <location>
        <begin position="18"/>
        <end position="99"/>
    </location>
</feature>
<evidence type="ECO:0000256" key="1">
    <source>
        <dbReference type="SAM" id="SignalP"/>
    </source>
</evidence>
<dbReference type="EMBL" id="VBOT01000177">
    <property type="protein sequence ID" value="TMQ47550.1"/>
    <property type="molecule type" value="Genomic_DNA"/>
</dbReference>
<evidence type="ECO:0000313" key="3">
    <source>
        <dbReference type="Proteomes" id="UP000320184"/>
    </source>
</evidence>
<comment type="caution">
    <text evidence="2">The sequence shown here is derived from an EMBL/GenBank/DDBJ whole genome shotgun (WGS) entry which is preliminary data.</text>
</comment>
<dbReference type="Proteomes" id="UP000320184">
    <property type="component" value="Unassembled WGS sequence"/>
</dbReference>
<reference evidence="2 3" key="1">
    <citation type="journal article" date="2019" name="Nat. Microbiol.">
        <title>Mediterranean grassland soil C-N compound turnover is dependent on rainfall and depth, and is mediated by genomically divergent microorganisms.</title>
        <authorList>
            <person name="Diamond S."/>
            <person name="Andeer P.F."/>
            <person name="Li Z."/>
            <person name="Crits-Christoph A."/>
            <person name="Burstein D."/>
            <person name="Anantharaman K."/>
            <person name="Lane K.R."/>
            <person name="Thomas B.C."/>
            <person name="Pan C."/>
            <person name="Northen T.R."/>
            <person name="Banfield J.F."/>
        </authorList>
    </citation>
    <scope>NUCLEOTIDE SEQUENCE [LARGE SCALE GENOMIC DNA]</scope>
    <source>
        <strain evidence="2">WS_3</strain>
    </source>
</reference>
<dbReference type="InterPro" id="IPR036909">
    <property type="entry name" value="Cyt_c-like_dom_sf"/>
</dbReference>
<accession>A0A538S869</accession>
<gene>
    <name evidence="2" type="ORF">E6K73_13515</name>
</gene>
<organism evidence="2 3">
    <name type="scientific">Eiseniibacteriota bacterium</name>
    <dbReference type="NCBI Taxonomy" id="2212470"/>
    <lineage>
        <taxon>Bacteria</taxon>
        <taxon>Candidatus Eiseniibacteriota</taxon>
    </lineage>
</organism>
<sequence>MALVAGALALAVAALGAGDAGPPRRPAYPAKLPPGEGHDATERACLICHSAMLITQQHKDSTAWEKSVRQMETWGAPVAPAEHAAVIGYLTQQFGPAKK</sequence>
<dbReference type="Gene3D" id="1.10.760.10">
    <property type="entry name" value="Cytochrome c-like domain"/>
    <property type="match status" value="1"/>
</dbReference>
<dbReference type="GO" id="GO:0009055">
    <property type="term" value="F:electron transfer activity"/>
    <property type="evidence" value="ECO:0007669"/>
    <property type="project" value="InterPro"/>
</dbReference>
<name>A0A538S869_UNCEI</name>
<evidence type="ECO:0008006" key="4">
    <source>
        <dbReference type="Google" id="ProtNLM"/>
    </source>
</evidence>
<keyword evidence="1" id="KW-0732">Signal</keyword>
<dbReference type="SUPFAM" id="SSF46626">
    <property type="entry name" value="Cytochrome c"/>
    <property type="match status" value="1"/>
</dbReference>
<protein>
    <recommendedName>
        <fullName evidence="4">Cytochrome c</fullName>
    </recommendedName>
</protein>
<evidence type="ECO:0000313" key="2">
    <source>
        <dbReference type="EMBL" id="TMQ47550.1"/>
    </source>
</evidence>
<proteinExistence type="predicted"/>